<evidence type="ECO:0000256" key="1">
    <source>
        <dbReference type="ARBA" id="ARBA00009670"/>
    </source>
</evidence>
<dbReference type="Proteomes" id="UP001377567">
    <property type="component" value="Unassembled WGS sequence"/>
</dbReference>
<accession>A0AAV5S4A3</accession>
<feature type="domain" description="ABC1 atypical kinase-like" evidence="2">
    <location>
        <begin position="215"/>
        <end position="426"/>
    </location>
</feature>
<proteinExistence type="inferred from homology"/>
<dbReference type="InterPro" id="IPR011009">
    <property type="entry name" value="Kinase-like_dom_sf"/>
</dbReference>
<dbReference type="InterPro" id="IPR004147">
    <property type="entry name" value="ABC1_dom"/>
</dbReference>
<dbReference type="CDD" id="cd13971">
    <property type="entry name" value="ADCK2-like"/>
    <property type="match status" value="1"/>
</dbReference>
<comment type="similarity">
    <text evidence="1">Belongs to the protein kinase superfamily. ADCK protein kinase family.</text>
</comment>
<dbReference type="Pfam" id="PF03109">
    <property type="entry name" value="ABC1"/>
    <property type="match status" value="1"/>
</dbReference>
<dbReference type="SUPFAM" id="SSF56112">
    <property type="entry name" value="Protein kinase-like (PK-like)"/>
    <property type="match status" value="1"/>
</dbReference>
<dbReference type="InterPro" id="IPR052402">
    <property type="entry name" value="ADCK_kinase"/>
</dbReference>
<dbReference type="InterPro" id="IPR044095">
    <property type="entry name" value="ADCK2_dom"/>
</dbReference>
<dbReference type="EMBL" id="BTGD01000013">
    <property type="protein sequence ID" value="GMM57529.1"/>
    <property type="molecule type" value="Genomic_DNA"/>
</dbReference>
<evidence type="ECO:0000313" key="3">
    <source>
        <dbReference type="EMBL" id="GMM57529.1"/>
    </source>
</evidence>
<evidence type="ECO:0000313" key="4">
    <source>
        <dbReference type="Proteomes" id="UP001377567"/>
    </source>
</evidence>
<dbReference type="AlphaFoldDB" id="A0AAV5S4A3"/>
<keyword evidence="4" id="KW-1185">Reference proteome</keyword>
<sequence length="661" mass="74876">MFARFALKLGPRRVSPGTLRHITARSFSQGSARTAHTNRKVLVPLSLAGAVVTSVSLYKWRNSVNTVSAPHTRVIGTLAVEPGADTFEMGLYLASQKEQQQRREDERAQRIANASSTVGRWIVRISLAIDDHIIKPIGILTRCVEITICLLPIMITFPLTYLSRGPLASHTWWYTLIKNILQHLGPSFIKLGQWAASRTDLFPNDFCRIIGGLHSNASPHSFKYTERELCELFGITTLDEVFEVVQERPVGVGAIAQVHVVKFKESFTQNTNGRKWFAMKILHPHVRDIIAKDLCIMRFGAGLINAIPTMNWLSLPDEVQQFSILMNLQLDLRIEAFNLVSFRDNFKKYPLVTFPKPLEAFATPNIIFEEYLEALPMETFLNYKSKLDSVELCKRVSDPFVDAFLKMLILDDFIHSDLHPGNVMIKFVKMNKLRTKVISTEEENRDVIVQLRDAYVSGEDSFVGLLKEVLTTYQPQICFIDVGLVTELNDTDRVNFIDLFNALVRFDGYKAGQLMIDRSRTPETAINNEEFAQKVKGLVATIRNQTFTLGTVSIGALLDQMLSMVRTHHVRMEADFVSVVVAILLLEGIGRQLDPTLDLFDSSVPILQEYALQHNESSLLKDTGTFTMMALWLSLEVRKWMNTSVKQLGYLLKTDQISPNY</sequence>
<comment type="caution">
    <text evidence="3">The sequence shown here is derived from an EMBL/GenBank/DDBJ whole genome shotgun (WGS) entry which is preliminary data.</text>
</comment>
<dbReference type="PANTHER" id="PTHR45890">
    <property type="entry name" value="AARF DOMAIN CONTAINING KINASE 2 (PREDICTED)"/>
    <property type="match status" value="1"/>
</dbReference>
<dbReference type="GO" id="GO:0005739">
    <property type="term" value="C:mitochondrion"/>
    <property type="evidence" value="ECO:0007669"/>
    <property type="project" value="TreeGrafter"/>
</dbReference>
<organism evidence="3 4">
    <name type="scientific">Maudiozyma humilis</name>
    <name type="common">Sour dough yeast</name>
    <name type="synonym">Kazachstania humilis</name>
    <dbReference type="NCBI Taxonomy" id="51915"/>
    <lineage>
        <taxon>Eukaryota</taxon>
        <taxon>Fungi</taxon>
        <taxon>Dikarya</taxon>
        <taxon>Ascomycota</taxon>
        <taxon>Saccharomycotina</taxon>
        <taxon>Saccharomycetes</taxon>
        <taxon>Saccharomycetales</taxon>
        <taxon>Saccharomycetaceae</taxon>
        <taxon>Maudiozyma</taxon>
    </lineage>
</organism>
<gene>
    <name evidence="3" type="ORF">DAKH74_041450</name>
</gene>
<evidence type="ECO:0000259" key="2">
    <source>
        <dbReference type="Pfam" id="PF03109"/>
    </source>
</evidence>
<reference evidence="3 4" key="1">
    <citation type="journal article" date="2023" name="Elife">
        <title>Identification of key yeast species and microbe-microbe interactions impacting larval growth of Drosophila in the wild.</title>
        <authorList>
            <person name="Mure A."/>
            <person name="Sugiura Y."/>
            <person name="Maeda R."/>
            <person name="Honda K."/>
            <person name="Sakurai N."/>
            <person name="Takahashi Y."/>
            <person name="Watada M."/>
            <person name="Katoh T."/>
            <person name="Gotoh A."/>
            <person name="Gotoh Y."/>
            <person name="Taniguchi I."/>
            <person name="Nakamura K."/>
            <person name="Hayashi T."/>
            <person name="Katayama T."/>
            <person name="Uemura T."/>
            <person name="Hattori Y."/>
        </authorList>
    </citation>
    <scope>NUCLEOTIDE SEQUENCE [LARGE SCALE GENOMIC DNA]</scope>
    <source>
        <strain evidence="3 4">KH-74</strain>
    </source>
</reference>
<dbReference type="PANTHER" id="PTHR45890:SF1">
    <property type="entry name" value="AARF DOMAIN CONTAINING KINASE 2"/>
    <property type="match status" value="1"/>
</dbReference>
<protein>
    <submittedName>
        <fullName evidence="3">Cqd1 protein</fullName>
    </submittedName>
</protein>
<name>A0AAV5S4A3_MAUHU</name>